<dbReference type="eggNOG" id="ENOG502QRY6">
    <property type="taxonomic scope" value="Eukaryota"/>
</dbReference>
<dbReference type="HOGENOM" id="CLU_012431_4_0_1"/>
<name>A0A0D3JI53_EMIH1</name>
<feature type="region of interest" description="Disordered" evidence="1">
    <location>
        <begin position="268"/>
        <end position="288"/>
    </location>
</feature>
<dbReference type="PaxDb" id="2903-EOD23188"/>
<dbReference type="InterPro" id="IPR005532">
    <property type="entry name" value="SUMF_dom"/>
</dbReference>
<protein>
    <recommendedName>
        <fullName evidence="2">Sulfatase-modifying factor enzyme-like domain-containing protein</fullName>
    </recommendedName>
</protein>
<dbReference type="InterPro" id="IPR051043">
    <property type="entry name" value="Sulfatase_Mod_Factor_Kinase"/>
</dbReference>
<dbReference type="Gene3D" id="3.90.1580.10">
    <property type="entry name" value="paralog of FGE (formylglycine-generating enzyme)"/>
    <property type="match status" value="1"/>
</dbReference>
<dbReference type="Pfam" id="PF03781">
    <property type="entry name" value="FGE-sulfatase"/>
    <property type="match status" value="1"/>
</dbReference>
<dbReference type="SUPFAM" id="SSF56436">
    <property type="entry name" value="C-type lectin-like"/>
    <property type="match status" value="1"/>
</dbReference>
<accession>A0A0D3JI53</accession>
<feature type="compositionally biased region" description="Low complexity" evidence="1">
    <location>
        <begin position="342"/>
        <end position="352"/>
    </location>
</feature>
<dbReference type="RefSeq" id="XP_005775617.1">
    <property type="nucleotide sequence ID" value="XM_005775560.1"/>
</dbReference>
<dbReference type="OMA" id="CVRYRAS"/>
<feature type="compositionally biased region" description="Basic and acidic residues" evidence="1">
    <location>
        <begin position="327"/>
        <end position="340"/>
    </location>
</feature>
<dbReference type="Proteomes" id="UP000013827">
    <property type="component" value="Unassembled WGS sequence"/>
</dbReference>
<dbReference type="STRING" id="2903.R1CJV7"/>
<dbReference type="KEGG" id="ehx:EMIHUDRAFT_61243"/>
<dbReference type="GO" id="GO:0005783">
    <property type="term" value="C:endoplasmic reticulum"/>
    <property type="evidence" value="ECO:0007669"/>
    <property type="project" value="TreeGrafter"/>
</dbReference>
<dbReference type="AlphaFoldDB" id="A0A0D3JI53"/>
<feature type="compositionally biased region" description="Acidic residues" evidence="1">
    <location>
        <begin position="358"/>
        <end position="368"/>
    </location>
</feature>
<dbReference type="PANTHER" id="PTHR23150">
    <property type="entry name" value="SULFATASE MODIFYING FACTOR 1, 2"/>
    <property type="match status" value="1"/>
</dbReference>
<keyword evidence="4" id="KW-1185">Reference proteome</keyword>
<proteinExistence type="predicted"/>
<evidence type="ECO:0000313" key="4">
    <source>
        <dbReference type="Proteomes" id="UP000013827"/>
    </source>
</evidence>
<organism evidence="3 4">
    <name type="scientific">Emiliania huxleyi (strain CCMP1516)</name>
    <dbReference type="NCBI Taxonomy" id="280463"/>
    <lineage>
        <taxon>Eukaryota</taxon>
        <taxon>Haptista</taxon>
        <taxon>Haptophyta</taxon>
        <taxon>Prymnesiophyceae</taxon>
        <taxon>Isochrysidales</taxon>
        <taxon>Noelaerhabdaceae</taxon>
        <taxon>Emiliania</taxon>
    </lineage>
</organism>
<reference evidence="4" key="1">
    <citation type="journal article" date="2013" name="Nature">
        <title>Pan genome of the phytoplankton Emiliania underpins its global distribution.</title>
        <authorList>
            <person name="Read B.A."/>
            <person name="Kegel J."/>
            <person name="Klute M.J."/>
            <person name="Kuo A."/>
            <person name="Lefebvre S.C."/>
            <person name="Maumus F."/>
            <person name="Mayer C."/>
            <person name="Miller J."/>
            <person name="Monier A."/>
            <person name="Salamov A."/>
            <person name="Young J."/>
            <person name="Aguilar M."/>
            <person name="Claverie J.M."/>
            <person name="Frickenhaus S."/>
            <person name="Gonzalez K."/>
            <person name="Herman E.K."/>
            <person name="Lin Y.C."/>
            <person name="Napier J."/>
            <person name="Ogata H."/>
            <person name="Sarno A.F."/>
            <person name="Shmutz J."/>
            <person name="Schroeder D."/>
            <person name="de Vargas C."/>
            <person name="Verret F."/>
            <person name="von Dassow P."/>
            <person name="Valentin K."/>
            <person name="Van de Peer Y."/>
            <person name="Wheeler G."/>
            <person name="Dacks J.B."/>
            <person name="Delwiche C.F."/>
            <person name="Dyhrman S.T."/>
            <person name="Glockner G."/>
            <person name="John U."/>
            <person name="Richards T."/>
            <person name="Worden A.Z."/>
            <person name="Zhang X."/>
            <person name="Grigoriev I.V."/>
            <person name="Allen A.E."/>
            <person name="Bidle K."/>
            <person name="Borodovsky M."/>
            <person name="Bowler C."/>
            <person name="Brownlee C."/>
            <person name="Cock J.M."/>
            <person name="Elias M."/>
            <person name="Gladyshev V.N."/>
            <person name="Groth M."/>
            <person name="Guda C."/>
            <person name="Hadaegh A."/>
            <person name="Iglesias-Rodriguez M.D."/>
            <person name="Jenkins J."/>
            <person name="Jones B.M."/>
            <person name="Lawson T."/>
            <person name="Leese F."/>
            <person name="Lindquist E."/>
            <person name="Lobanov A."/>
            <person name="Lomsadze A."/>
            <person name="Malik S.B."/>
            <person name="Marsh M.E."/>
            <person name="Mackinder L."/>
            <person name="Mock T."/>
            <person name="Mueller-Roeber B."/>
            <person name="Pagarete A."/>
            <person name="Parker M."/>
            <person name="Probert I."/>
            <person name="Quesneville H."/>
            <person name="Raines C."/>
            <person name="Rensing S.A."/>
            <person name="Riano-Pachon D.M."/>
            <person name="Richier S."/>
            <person name="Rokitta S."/>
            <person name="Shiraiwa Y."/>
            <person name="Soanes D.M."/>
            <person name="van der Giezen M."/>
            <person name="Wahlund T.M."/>
            <person name="Williams B."/>
            <person name="Wilson W."/>
            <person name="Wolfe G."/>
            <person name="Wurch L.L."/>
        </authorList>
    </citation>
    <scope>NUCLEOTIDE SEQUENCE</scope>
</reference>
<feature type="domain" description="Sulfatase-modifying factor enzyme-like" evidence="2">
    <location>
        <begin position="2"/>
        <end position="254"/>
    </location>
</feature>
<sequence length="368" mass="40618">MGAEPDAQKLRDDLEQQGVEVQEFWLDATAVTNEAFRGFRKATGYKTEAEKFGWSFVLEMQATDEAKARTNATVKEAPHWLAVPGAWWRYPQGPGSGIADRLDYPVVHISFNDAKEYCKWAGKRLPTETEWEFAMRGTSLALAPQLCVWRSLPEPHLNLWQGAFPHSDAALDGYAGLAPARAYQPSKVGLYNMLGNVWEWTGTWYAKSSGQRVLRGGSYVDSPDGSHNHMVTCATRMGNTEDSSGDNMGFRCAKAVEGAPKLSPRGYQYSQVKKKRPPPGVGDPLKDGGKAAQELVQAIAAKEGAEGLQKYMDRMGMGADVMMAGDAQKKTEERKRRMMEQAEAAAKAAADAHSFDDLRDEDIDKTEL</sequence>
<dbReference type="EnsemblProtists" id="EOD23188">
    <property type="protein sequence ID" value="EOD23188"/>
    <property type="gene ID" value="EMIHUDRAFT_61243"/>
</dbReference>
<dbReference type="PANTHER" id="PTHR23150:SF33">
    <property type="entry name" value="INACTIVE C-ALPHA-FORMYLGLYCINE-GENERATING ENZYME 2"/>
    <property type="match status" value="1"/>
</dbReference>
<feature type="region of interest" description="Disordered" evidence="1">
    <location>
        <begin position="326"/>
        <end position="368"/>
    </location>
</feature>
<evidence type="ECO:0000259" key="2">
    <source>
        <dbReference type="Pfam" id="PF03781"/>
    </source>
</evidence>
<dbReference type="InterPro" id="IPR042095">
    <property type="entry name" value="SUMF_sf"/>
</dbReference>
<dbReference type="InterPro" id="IPR016187">
    <property type="entry name" value="CTDL_fold"/>
</dbReference>
<reference evidence="3" key="2">
    <citation type="submission" date="2024-10" db="UniProtKB">
        <authorList>
            <consortium name="EnsemblProtists"/>
        </authorList>
    </citation>
    <scope>IDENTIFICATION</scope>
</reference>
<evidence type="ECO:0000313" key="3">
    <source>
        <dbReference type="EnsemblProtists" id="EOD23188"/>
    </source>
</evidence>
<evidence type="ECO:0000256" key="1">
    <source>
        <dbReference type="SAM" id="MobiDB-lite"/>
    </source>
</evidence>
<dbReference type="GeneID" id="17268735"/>